<proteinExistence type="inferred from homology"/>
<keyword evidence="2" id="KW-0547">Nucleotide-binding</keyword>
<evidence type="ECO:0000313" key="6">
    <source>
        <dbReference type="Proteomes" id="UP000230903"/>
    </source>
</evidence>
<keyword evidence="3" id="KW-0067">ATP-binding</keyword>
<evidence type="ECO:0000256" key="3">
    <source>
        <dbReference type="ARBA" id="ARBA00022840"/>
    </source>
</evidence>
<dbReference type="AlphaFoldDB" id="A0A2H0UPE3"/>
<reference evidence="6" key="1">
    <citation type="submission" date="2017-09" db="EMBL/GenBank/DDBJ databases">
        <title>Depth-based differentiation of microbial function through sediment-hosted aquifers and enrichment of novel symbionts in the deep terrestrial subsurface.</title>
        <authorList>
            <person name="Probst A.J."/>
            <person name="Ladd B."/>
            <person name="Jarett J.K."/>
            <person name="Geller-Mcgrath D.E."/>
            <person name="Sieber C.M.K."/>
            <person name="Emerson J.B."/>
            <person name="Anantharaman K."/>
            <person name="Thomas B.C."/>
            <person name="Malmstrom R."/>
            <person name="Stieglmeier M."/>
            <person name="Klingl A."/>
            <person name="Woyke T."/>
            <person name="Ryan C.M."/>
            <person name="Banfield J.F."/>
        </authorList>
    </citation>
    <scope>NUCLEOTIDE SEQUENCE [LARGE SCALE GENOMIC DNA]</scope>
</reference>
<accession>A0A2H0UPE3</accession>
<evidence type="ECO:0000256" key="2">
    <source>
        <dbReference type="ARBA" id="ARBA00022741"/>
    </source>
</evidence>
<dbReference type="PANTHER" id="PTHR30258:SF3">
    <property type="entry name" value="SLL1921 PROTEIN"/>
    <property type="match status" value="1"/>
</dbReference>
<comment type="similarity">
    <text evidence="1">Belongs to the GSP E family.</text>
</comment>
<dbReference type="Pfam" id="PF00437">
    <property type="entry name" value="T2SSE"/>
    <property type="match status" value="1"/>
</dbReference>
<dbReference type="Gene3D" id="3.40.50.300">
    <property type="entry name" value="P-loop containing nucleotide triphosphate hydrolases"/>
    <property type="match status" value="1"/>
</dbReference>
<organism evidence="5 6">
    <name type="scientific">Candidatus Harrisonbacteria bacterium CG10_big_fil_rev_8_21_14_0_10_45_28</name>
    <dbReference type="NCBI Taxonomy" id="1974586"/>
    <lineage>
        <taxon>Bacteria</taxon>
        <taxon>Candidatus Harrisoniibacteriota</taxon>
    </lineage>
</organism>
<dbReference type="InterPro" id="IPR001482">
    <property type="entry name" value="T2SS/T4SS_dom"/>
</dbReference>
<evidence type="ECO:0000259" key="4">
    <source>
        <dbReference type="PROSITE" id="PS00662"/>
    </source>
</evidence>
<dbReference type="EMBL" id="PFBC01000003">
    <property type="protein sequence ID" value="PIR88270.1"/>
    <property type="molecule type" value="Genomic_DNA"/>
</dbReference>
<gene>
    <name evidence="5" type="ORF">COU10_00145</name>
</gene>
<dbReference type="GO" id="GO:0005886">
    <property type="term" value="C:plasma membrane"/>
    <property type="evidence" value="ECO:0007669"/>
    <property type="project" value="TreeGrafter"/>
</dbReference>
<comment type="caution">
    <text evidence="5">The sequence shown here is derived from an EMBL/GenBank/DDBJ whole genome shotgun (WGS) entry which is preliminary data.</text>
</comment>
<dbReference type="InterPro" id="IPR027417">
    <property type="entry name" value="P-loop_NTPase"/>
</dbReference>
<sequence length="566" mass="62301">MIPNDDLKLKEQLKKIWRESQERLVKTSATTQTGDYLDLTHAPIELDGLKLVDQARAEEAGAVVFEHKGHKAALGALHPDDPKVKALIDELKAKGFELRIFVVSKESLEYALSFYQFIPKRGEDIVSKVGIGAEEVSRLKKELVTVAKVGEALTAEFSANQIATKKIMEILLAGALNNRASDIHLESGEENSKLRYRIDGVLQIVVEGIPEKVYHLVVSRIKLLSNLRINISSEKQDGRFTIDLDGVNIEMRVSVVPAEFGEAIVMRILDPSAIRLSLTDMGIRPDDLEIMKEEINAPNGMILNTGPTGSGKTTTLYAFLRTIADSETKVITIEDPIEYHLDMIEQTQVNPARGYTFASGLSALMRQDPDAILVGEIRDKETADIAIQAALTGHLVFSTIHANSAAGAVPRLLALGVKANSIGPALNLAIAQRLVRRICKECRVAVESSDDFKTKVEAFYKTLPERAVRPKVEEIKIFNIKQDGDKKGCEKCNFSGYKGRVGIFELLRVDKEMEKLITETTGEATIEESAIKAGMVTMMQDGVLRVLSGETTFEEVEAVAGKIEGF</sequence>
<dbReference type="SUPFAM" id="SSF52540">
    <property type="entry name" value="P-loop containing nucleoside triphosphate hydrolases"/>
    <property type="match status" value="1"/>
</dbReference>
<evidence type="ECO:0000313" key="5">
    <source>
        <dbReference type="EMBL" id="PIR88270.1"/>
    </source>
</evidence>
<dbReference type="PROSITE" id="PS00662">
    <property type="entry name" value="T2SP_E"/>
    <property type="match status" value="1"/>
</dbReference>
<dbReference type="Gene3D" id="3.30.450.90">
    <property type="match status" value="1"/>
</dbReference>
<dbReference type="GO" id="GO:0016887">
    <property type="term" value="F:ATP hydrolysis activity"/>
    <property type="evidence" value="ECO:0007669"/>
    <property type="project" value="TreeGrafter"/>
</dbReference>
<dbReference type="GO" id="GO:0005524">
    <property type="term" value="F:ATP binding"/>
    <property type="evidence" value="ECO:0007669"/>
    <property type="project" value="UniProtKB-KW"/>
</dbReference>
<dbReference type="PANTHER" id="PTHR30258">
    <property type="entry name" value="TYPE II SECRETION SYSTEM PROTEIN GSPE-RELATED"/>
    <property type="match status" value="1"/>
</dbReference>
<protein>
    <recommendedName>
        <fullName evidence="4">Bacterial type II secretion system protein E domain-containing protein</fullName>
    </recommendedName>
</protein>
<name>A0A2H0UPE3_9BACT</name>
<evidence type="ECO:0000256" key="1">
    <source>
        <dbReference type="ARBA" id="ARBA00006611"/>
    </source>
</evidence>
<feature type="domain" description="Bacterial type II secretion system protein E" evidence="4">
    <location>
        <begin position="365"/>
        <end position="379"/>
    </location>
</feature>
<dbReference type="Proteomes" id="UP000230903">
    <property type="component" value="Unassembled WGS sequence"/>
</dbReference>
<dbReference type="CDD" id="cd01129">
    <property type="entry name" value="PulE-GspE-like"/>
    <property type="match status" value="1"/>
</dbReference>